<gene>
    <name evidence="1" type="ORF">HYN46_07155</name>
</gene>
<dbReference type="SUPFAM" id="SSF50118">
    <property type="entry name" value="Cell growth inhibitor/plasmid maintenance toxic component"/>
    <property type="match status" value="1"/>
</dbReference>
<dbReference type="OrthoDB" id="6064990at2"/>
<dbReference type="AlphaFoldDB" id="A0A345P5R4"/>
<dbReference type="InterPro" id="IPR011067">
    <property type="entry name" value="Plasmid_toxin/cell-grow_inhib"/>
</dbReference>
<organism evidence="1 2">
    <name type="scientific">Aquirhabdus parva</name>
    <dbReference type="NCBI Taxonomy" id="2283318"/>
    <lineage>
        <taxon>Bacteria</taxon>
        <taxon>Pseudomonadati</taxon>
        <taxon>Pseudomonadota</taxon>
        <taxon>Gammaproteobacteria</taxon>
        <taxon>Moraxellales</taxon>
        <taxon>Moraxellaceae</taxon>
        <taxon>Aquirhabdus</taxon>
    </lineage>
</organism>
<sequence>MTSELVESTFKRGDIVTVAVQGDYRVRRPALVIQSNLFSVHPSIVILPITDERLEAPLFRVHVEPSELNGLLQASQVMVDKPQTLSRDKIGEVVGQLDPDILQAVDRALIVFLGFA</sequence>
<dbReference type="EMBL" id="CP031222">
    <property type="protein sequence ID" value="AXI02623.1"/>
    <property type="molecule type" value="Genomic_DNA"/>
</dbReference>
<accession>A0A345P5R4</accession>
<dbReference type="GO" id="GO:0016075">
    <property type="term" value="P:rRNA catabolic process"/>
    <property type="evidence" value="ECO:0007669"/>
    <property type="project" value="TreeGrafter"/>
</dbReference>
<dbReference type="Gene3D" id="2.30.30.110">
    <property type="match status" value="1"/>
</dbReference>
<dbReference type="Proteomes" id="UP000253940">
    <property type="component" value="Chromosome"/>
</dbReference>
<dbReference type="RefSeq" id="WP_114898733.1">
    <property type="nucleotide sequence ID" value="NZ_CP031222.1"/>
</dbReference>
<proteinExistence type="predicted"/>
<reference evidence="1 2" key="1">
    <citation type="submission" date="2018-07" db="EMBL/GenBank/DDBJ databases">
        <title>Genome sequencing of Moraxellaceae gen. HYN0046.</title>
        <authorList>
            <person name="Kim M."/>
            <person name="Yi H."/>
        </authorList>
    </citation>
    <scope>NUCLEOTIDE SEQUENCE [LARGE SCALE GENOMIC DNA]</scope>
    <source>
        <strain evidence="1 2">HYN0046</strain>
    </source>
</reference>
<dbReference type="GO" id="GO:0004521">
    <property type="term" value="F:RNA endonuclease activity"/>
    <property type="evidence" value="ECO:0007669"/>
    <property type="project" value="TreeGrafter"/>
</dbReference>
<keyword evidence="2" id="KW-1185">Reference proteome</keyword>
<name>A0A345P5R4_9GAMM</name>
<dbReference type="KEGG" id="mbah:HYN46_07155"/>
<dbReference type="InterPro" id="IPR003477">
    <property type="entry name" value="PemK-like"/>
</dbReference>
<dbReference type="PANTHER" id="PTHR33988">
    <property type="entry name" value="ENDORIBONUCLEASE MAZF-RELATED"/>
    <property type="match status" value="1"/>
</dbReference>
<evidence type="ECO:0000313" key="1">
    <source>
        <dbReference type="EMBL" id="AXI02623.1"/>
    </source>
</evidence>
<dbReference type="Pfam" id="PF02452">
    <property type="entry name" value="PemK_toxin"/>
    <property type="match status" value="1"/>
</dbReference>
<dbReference type="GO" id="GO:0006402">
    <property type="term" value="P:mRNA catabolic process"/>
    <property type="evidence" value="ECO:0007669"/>
    <property type="project" value="TreeGrafter"/>
</dbReference>
<dbReference type="GO" id="GO:0003677">
    <property type="term" value="F:DNA binding"/>
    <property type="evidence" value="ECO:0007669"/>
    <property type="project" value="InterPro"/>
</dbReference>
<protein>
    <submittedName>
        <fullName evidence="1">Type II toxin-antitoxin system PemK/MazF family toxin</fullName>
    </submittedName>
</protein>
<evidence type="ECO:0000313" key="2">
    <source>
        <dbReference type="Proteomes" id="UP000253940"/>
    </source>
</evidence>